<reference evidence="1 2" key="1">
    <citation type="submission" date="2014-09" db="EMBL/GenBank/DDBJ databases">
        <title>Genome sequence of Flavobacterium aquidurense RC62.</title>
        <authorList>
            <person name="Kim J.F."/>
            <person name="Kwak M.-J."/>
        </authorList>
    </citation>
    <scope>NUCLEOTIDE SEQUENCE [LARGE SCALE GENOMIC DNA]</scope>
    <source>
        <strain evidence="1 2">RC62</strain>
    </source>
</reference>
<dbReference type="InterPro" id="IPR027417">
    <property type="entry name" value="P-loop_NTPase"/>
</dbReference>
<dbReference type="Pfam" id="PF13238">
    <property type="entry name" value="AAA_18"/>
    <property type="match status" value="1"/>
</dbReference>
<dbReference type="PANTHER" id="PTHR37816">
    <property type="entry name" value="YALI0E33011P"/>
    <property type="match status" value="1"/>
</dbReference>
<dbReference type="STRING" id="362413.RC62_114"/>
<evidence type="ECO:0000313" key="1">
    <source>
        <dbReference type="EMBL" id="KQB43623.1"/>
    </source>
</evidence>
<organism evidence="1 2">
    <name type="scientific">Flavobacterium aquidurense</name>
    <dbReference type="NCBI Taxonomy" id="362413"/>
    <lineage>
        <taxon>Bacteria</taxon>
        <taxon>Pseudomonadati</taxon>
        <taxon>Bacteroidota</taxon>
        <taxon>Flavobacteriia</taxon>
        <taxon>Flavobacteriales</taxon>
        <taxon>Flavobacteriaceae</taxon>
        <taxon>Flavobacterium</taxon>
    </lineage>
</organism>
<dbReference type="PANTHER" id="PTHR37816:SF2">
    <property type="entry name" value="DNA TOPOLOGY MODULATION PROTEIN FLAR-RELATED PROTEIN"/>
    <property type="match status" value="1"/>
</dbReference>
<proteinExistence type="predicted"/>
<dbReference type="AlphaFoldDB" id="A0A0Q0X500"/>
<evidence type="ECO:0000313" key="2">
    <source>
        <dbReference type="Proteomes" id="UP000050443"/>
    </source>
</evidence>
<dbReference type="SUPFAM" id="SSF52540">
    <property type="entry name" value="P-loop containing nucleoside triphosphate hydrolases"/>
    <property type="match status" value="1"/>
</dbReference>
<comment type="caution">
    <text evidence="1">The sequence shown here is derived from an EMBL/GenBank/DDBJ whole genome shotgun (WGS) entry which is preliminary data.</text>
</comment>
<gene>
    <name evidence="1" type="ORF">RC62_114</name>
</gene>
<dbReference type="OrthoDB" id="9813917at2"/>
<dbReference type="RefSeq" id="WP_055091570.1">
    <property type="nucleotide sequence ID" value="NZ_JRLF01000001.1"/>
</dbReference>
<dbReference type="GO" id="GO:0016301">
    <property type="term" value="F:kinase activity"/>
    <property type="evidence" value="ECO:0007669"/>
    <property type="project" value="UniProtKB-KW"/>
</dbReference>
<dbReference type="Gene3D" id="3.40.50.300">
    <property type="entry name" value="P-loop containing nucleotide triphosphate hydrolases"/>
    <property type="match status" value="1"/>
</dbReference>
<keyword evidence="1" id="KW-0418">Kinase</keyword>
<sequence>MNILIFGASGSGVTTTGKILAQKLNSDYFDSDDYFWKSSKIPFTERYDVEERNNRIKKDLLNSKSWILGGSVFEWGENVFPDFDLVVFLWLPADLRIERLKKREFERYGNIIHTEPERILKFKKFIEWAADYDKKSGIANRNFYAHKKWMKSLKYPILKIEGDLSIEERIHMILFKIKMIS</sequence>
<dbReference type="Proteomes" id="UP000050443">
    <property type="component" value="Unassembled WGS sequence"/>
</dbReference>
<dbReference type="InterPro" id="IPR052922">
    <property type="entry name" value="Cytidylate_Kinase-2"/>
</dbReference>
<keyword evidence="1" id="KW-0808">Transferase</keyword>
<dbReference type="NCBIfam" id="NF004861">
    <property type="entry name" value="PRK06217.1"/>
    <property type="match status" value="1"/>
</dbReference>
<dbReference type="EMBL" id="JRLF01000001">
    <property type="protein sequence ID" value="KQB43623.1"/>
    <property type="molecule type" value="Genomic_DNA"/>
</dbReference>
<protein>
    <submittedName>
        <fullName evidence="1">Adenylate kinase and related kinase-like protein</fullName>
    </submittedName>
</protein>
<name>A0A0Q0X500_9FLAO</name>
<accession>A0A0Q0X500</accession>
<dbReference type="PATRIC" id="fig|362413.3.peg.115"/>